<dbReference type="GO" id="GO:0005634">
    <property type="term" value="C:nucleus"/>
    <property type="evidence" value="ECO:0007669"/>
    <property type="project" value="InterPro"/>
</dbReference>
<keyword evidence="5" id="KW-0963">Cytoplasm</keyword>
<evidence type="ECO:0000313" key="14">
    <source>
        <dbReference type="EMBL" id="KAF2284859.1"/>
    </source>
</evidence>
<comment type="similarity">
    <text evidence="3">Belongs to the ZW10 family.</text>
</comment>
<keyword evidence="8" id="KW-0995">Kinetochore</keyword>
<feature type="domain" description="Centromere/kinetochore protein zw10 middle" evidence="12">
    <location>
        <begin position="301"/>
        <end position="371"/>
    </location>
</feature>
<evidence type="ECO:0000259" key="12">
    <source>
        <dbReference type="Pfam" id="PF20665"/>
    </source>
</evidence>
<dbReference type="EMBL" id="JAAGAX010000018">
    <property type="protein sequence ID" value="KAF2284859.1"/>
    <property type="molecule type" value="Genomic_DNA"/>
</dbReference>
<dbReference type="Gene3D" id="1.10.357.150">
    <property type="match status" value="1"/>
</dbReference>
<keyword evidence="7" id="KW-0498">Mitosis</keyword>
<evidence type="ECO:0000256" key="10">
    <source>
        <dbReference type="ARBA" id="ARBA00023328"/>
    </source>
</evidence>
<dbReference type="GO" id="GO:0051301">
    <property type="term" value="P:cell division"/>
    <property type="evidence" value="ECO:0007669"/>
    <property type="project" value="UniProtKB-KW"/>
</dbReference>
<organism evidence="14 15">
    <name type="scientific">Hevea brasiliensis</name>
    <name type="common">Para rubber tree</name>
    <name type="synonym">Siphonia brasiliensis</name>
    <dbReference type="NCBI Taxonomy" id="3981"/>
    <lineage>
        <taxon>Eukaryota</taxon>
        <taxon>Viridiplantae</taxon>
        <taxon>Streptophyta</taxon>
        <taxon>Embryophyta</taxon>
        <taxon>Tracheophyta</taxon>
        <taxon>Spermatophyta</taxon>
        <taxon>Magnoliopsida</taxon>
        <taxon>eudicotyledons</taxon>
        <taxon>Gunneridae</taxon>
        <taxon>Pentapetalae</taxon>
        <taxon>rosids</taxon>
        <taxon>fabids</taxon>
        <taxon>Malpighiales</taxon>
        <taxon>Euphorbiaceae</taxon>
        <taxon>Crotonoideae</taxon>
        <taxon>Micrandreae</taxon>
        <taxon>Hevea</taxon>
    </lineage>
</organism>
<dbReference type="Pfam" id="PF20665">
    <property type="entry name" value="Zw10_middle"/>
    <property type="match status" value="1"/>
</dbReference>
<feature type="domain" description="Centromere/kinetochore protein zw10 N-terminal" evidence="11">
    <location>
        <begin position="38"/>
        <end position="130"/>
    </location>
</feature>
<evidence type="ECO:0000256" key="3">
    <source>
        <dbReference type="ARBA" id="ARBA00006245"/>
    </source>
</evidence>
<evidence type="ECO:0008006" key="16">
    <source>
        <dbReference type="Google" id="ProtNLM"/>
    </source>
</evidence>
<comment type="subcellular location">
    <subcellularLocation>
        <location evidence="2">Chromosome</location>
        <location evidence="2">Centromere</location>
        <location evidence="2">Kinetochore</location>
    </subcellularLocation>
    <subcellularLocation>
        <location evidence="1">Cytoplasm</location>
    </subcellularLocation>
</comment>
<protein>
    <recommendedName>
        <fullName evidence="16">Centromere/kinetochore protein zw10 homolog</fullName>
    </recommendedName>
</protein>
<keyword evidence="6" id="KW-0132">Cell division</keyword>
<accession>A0A6A6KBJ5</accession>
<dbReference type="GO" id="GO:0005737">
    <property type="term" value="C:cytoplasm"/>
    <property type="evidence" value="ECO:0007669"/>
    <property type="project" value="UniProtKB-SubCell"/>
</dbReference>
<dbReference type="InterPro" id="IPR009361">
    <property type="entry name" value="Zw10_N"/>
</dbReference>
<keyword evidence="10" id="KW-0137">Centromere</keyword>
<evidence type="ECO:0000256" key="4">
    <source>
        <dbReference type="ARBA" id="ARBA00022454"/>
    </source>
</evidence>
<evidence type="ECO:0000313" key="15">
    <source>
        <dbReference type="Proteomes" id="UP000467840"/>
    </source>
</evidence>
<evidence type="ECO:0000256" key="5">
    <source>
        <dbReference type="ARBA" id="ARBA00022490"/>
    </source>
</evidence>
<dbReference type="GO" id="GO:1990423">
    <property type="term" value="C:RZZ complex"/>
    <property type="evidence" value="ECO:0007669"/>
    <property type="project" value="TreeGrafter"/>
</dbReference>
<dbReference type="Proteomes" id="UP000467840">
    <property type="component" value="Chromosome 12"/>
</dbReference>
<keyword evidence="9" id="KW-0131">Cell cycle</keyword>
<dbReference type="InterPro" id="IPR048343">
    <property type="entry name" value="ZW10_C"/>
</dbReference>
<dbReference type="AlphaFoldDB" id="A0A6A6KBJ5"/>
<dbReference type="InterPro" id="IPR048344">
    <property type="entry name" value="Zw10_middle"/>
</dbReference>
<gene>
    <name evidence="14" type="ORF">GH714_031327</name>
</gene>
<dbReference type="Pfam" id="PF20666">
    <property type="entry name" value="ZW10_C"/>
    <property type="match status" value="1"/>
</dbReference>
<keyword evidence="15" id="KW-1185">Reference proteome</keyword>
<sequence>MDALFDAINVRDLLSTGDLTDPTSPLSAPDLRLLITRLESHSLQIKSRVQSYILSHHSDFSSLFSLCNDAVSQANQINEKVSDLIGLLSDSPIDVEIREIVEEASVKMRELRVKKELLELVRALVGISDRLRDVREALKNGRLRFAAEEVRDLKKALRIGDEDEKDPVVYGLLRKEWLDCFEEIQDVLVRFMENAVRFEPDSGGIRVKYQLSMDGIAGVDLHTVLEALEVIGILDYGLAKVADQMIKFVITPAVNSRSSISFVEDSEKVSEATAEAVLKMVPSFDPKMEDVDGENMYSRIIQAVPEDASKLTDFLKIIKLTSEFETELKEMKFISASDSTDQKLSNFAENVEIHFASRKKTEILAKARNLLLQCDFSIPQDVCLSSPRVALEFYRAARDAILLYEAVIPVKLERQLDSINQVAVLMHNDCLYLSQEILGLAFELQRLIHLMLESLTSLTESLIAVIQKEKSEEYSRFPLDDLIPSLRKIRKLAELLDMPLKSITTAWESGELLNSGFTVSEHAILGESIGASGLKCRAICPNRGNPYKIFKIRQSPSDAKMRNRTPFSNQLMESIRQSHASISRLWLLPWLESVDGGQGWRGRGSEIEIEKTPSKMSLYCLLVRWDRD</sequence>
<evidence type="ECO:0000259" key="13">
    <source>
        <dbReference type="Pfam" id="PF20666"/>
    </source>
</evidence>
<proteinExistence type="inferred from homology"/>
<evidence type="ECO:0000259" key="11">
    <source>
        <dbReference type="Pfam" id="PF06248"/>
    </source>
</evidence>
<name>A0A6A6KBJ5_HEVBR</name>
<dbReference type="GO" id="GO:0007094">
    <property type="term" value="P:mitotic spindle assembly checkpoint signaling"/>
    <property type="evidence" value="ECO:0007669"/>
    <property type="project" value="TreeGrafter"/>
</dbReference>
<dbReference type="InterPro" id="IPR046362">
    <property type="entry name" value="Zw10/DSL1_C_sf"/>
</dbReference>
<evidence type="ECO:0000256" key="9">
    <source>
        <dbReference type="ARBA" id="ARBA00023306"/>
    </source>
</evidence>
<evidence type="ECO:0000256" key="2">
    <source>
        <dbReference type="ARBA" id="ARBA00004629"/>
    </source>
</evidence>
<dbReference type="PANTHER" id="PTHR12205">
    <property type="entry name" value="CENTROMERE/KINETOCHORE PROTEIN ZW10"/>
    <property type="match status" value="1"/>
</dbReference>
<evidence type="ECO:0000256" key="6">
    <source>
        <dbReference type="ARBA" id="ARBA00022618"/>
    </source>
</evidence>
<feature type="domain" description="Centromere/kinetochore protein zw10 C-terminal" evidence="13">
    <location>
        <begin position="380"/>
        <end position="449"/>
    </location>
</feature>
<dbReference type="PANTHER" id="PTHR12205:SF0">
    <property type="entry name" value="CENTROMERE_KINETOCHORE PROTEIN ZW10 HOMOLOG"/>
    <property type="match status" value="1"/>
</dbReference>
<keyword evidence="4" id="KW-0158">Chromosome</keyword>
<evidence type="ECO:0000256" key="8">
    <source>
        <dbReference type="ARBA" id="ARBA00022838"/>
    </source>
</evidence>
<dbReference type="GO" id="GO:0006888">
    <property type="term" value="P:endoplasmic reticulum to Golgi vesicle-mediated transport"/>
    <property type="evidence" value="ECO:0007669"/>
    <property type="project" value="TreeGrafter"/>
</dbReference>
<comment type="caution">
    <text evidence="14">The sequence shown here is derived from an EMBL/GenBank/DDBJ whole genome shotgun (WGS) entry which is preliminary data.</text>
</comment>
<dbReference type="Pfam" id="PF06248">
    <property type="entry name" value="Zw10_N"/>
    <property type="match status" value="1"/>
</dbReference>
<reference evidence="14 15" key="1">
    <citation type="journal article" date="2020" name="Mol. Plant">
        <title>The Chromosome-Based Rubber Tree Genome Provides New Insights into Spurge Genome Evolution and Rubber Biosynthesis.</title>
        <authorList>
            <person name="Liu J."/>
            <person name="Shi C."/>
            <person name="Shi C.C."/>
            <person name="Li W."/>
            <person name="Zhang Q.J."/>
            <person name="Zhang Y."/>
            <person name="Li K."/>
            <person name="Lu H.F."/>
            <person name="Shi C."/>
            <person name="Zhu S.T."/>
            <person name="Xiao Z.Y."/>
            <person name="Nan H."/>
            <person name="Yue Y."/>
            <person name="Zhu X.G."/>
            <person name="Wu Y."/>
            <person name="Hong X.N."/>
            <person name="Fan G.Y."/>
            <person name="Tong Y."/>
            <person name="Zhang D."/>
            <person name="Mao C.L."/>
            <person name="Liu Y.L."/>
            <person name="Hao S.J."/>
            <person name="Liu W.Q."/>
            <person name="Lv M.Q."/>
            <person name="Zhang H.B."/>
            <person name="Liu Y."/>
            <person name="Hu-Tang G.R."/>
            <person name="Wang J.P."/>
            <person name="Wang J.H."/>
            <person name="Sun Y.H."/>
            <person name="Ni S.B."/>
            <person name="Chen W.B."/>
            <person name="Zhang X.C."/>
            <person name="Jiao Y.N."/>
            <person name="Eichler E.E."/>
            <person name="Li G.H."/>
            <person name="Liu X."/>
            <person name="Gao L.Z."/>
        </authorList>
    </citation>
    <scope>NUCLEOTIDE SEQUENCE [LARGE SCALE GENOMIC DNA]</scope>
    <source>
        <strain evidence="15">cv. GT1</strain>
        <tissue evidence="14">Leaf</tissue>
    </source>
</reference>
<evidence type="ECO:0000256" key="7">
    <source>
        <dbReference type="ARBA" id="ARBA00022776"/>
    </source>
</evidence>
<evidence type="ECO:0000256" key="1">
    <source>
        <dbReference type="ARBA" id="ARBA00004496"/>
    </source>
</evidence>